<proteinExistence type="predicted"/>
<keyword evidence="2" id="KW-1185">Reference proteome</keyword>
<dbReference type="Proteomes" id="UP000073601">
    <property type="component" value="Unassembled WGS sequence"/>
</dbReference>
<reference evidence="2" key="1">
    <citation type="submission" date="2016-02" db="EMBL/GenBank/DDBJ databases">
        <authorList>
            <person name="Rodrigo-Torres Lidia"/>
            <person name="Arahal R.David."/>
        </authorList>
    </citation>
    <scope>NUCLEOTIDE SEQUENCE [LARGE SCALE GENOMIC DNA]</scope>
    <source>
        <strain evidence="2">CECT 8713</strain>
    </source>
</reference>
<accession>A0A128FGY5</accession>
<name>A0A128FGY5_9GAMM</name>
<protein>
    <submittedName>
        <fullName evidence="1">Uncharacterized protein</fullName>
    </submittedName>
</protein>
<evidence type="ECO:0000313" key="1">
    <source>
        <dbReference type="EMBL" id="CZF85820.1"/>
    </source>
</evidence>
<dbReference type="AlphaFoldDB" id="A0A128FGY5"/>
<evidence type="ECO:0000313" key="2">
    <source>
        <dbReference type="Proteomes" id="UP000073601"/>
    </source>
</evidence>
<organism evidence="1 2">
    <name type="scientific">Grimontia marina</name>
    <dbReference type="NCBI Taxonomy" id="646534"/>
    <lineage>
        <taxon>Bacteria</taxon>
        <taxon>Pseudomonadati</taxon>
        <taxon>Pseudomonadota</taxon>
        <taxon>Gammaproteobacteria</taxon>
        <taxon>Vibrionales</taxon>
        <taxon>Vibrionaceae</taxon>
        <taxon>Grimontia</taxon>
    </lineage>
</organism>
<dbReference type="EMBL" id="FIZY01000044">
    <property type="protein sequence ID" value="CZF85820.1"/>
    <property type="molecule type" value="Genomic_DNA"/>
</dbReference>
<sequence>MLRLHFPQGSYTQLKELAVLDVLKHWQTDCHPYFEDDGTTRKGGLTLTSPTAQFNRQIKEGV</sequence>
<gene>
    <name evidence="1" type="ORF">GMA8713_03853</name>
</gene>